<feature type="region of interest" description="Disordered" evidence="5">
    <location>
        <begin position="485"/>
        <end position="510"/>
    </location>
</feature>
<feature type="compositionally biased region" description="Basic and acidic residues" evidence="5">
    <location>
        <begin position="547"/>
        <end position="591"/>
    </location>
</feature>
<sequence length="611" mass="68396">MLVMDESVQPAATLEQTPQSATLIVSGKRSRRQTNLSAEFLFGDRIRIPRVKSNADDDLNHHGDHTSPMHRKRKKTSALSKKDKESDIISSQLVAKRNRLQQRKMEMESYLKRLQVALAVEQNHAAGIGPPASALAPAATITHANGSRDHSKSQSSNMKRKSLASKKKELRTSTQVVDDDSLQSSLKACIRIIDDLIQNQYGHVFAVPVDWKALDLPTYPEIVRFPMDLGTIRDRLSNTFYTTLSAFIADVQLVWDNAKLFNLPKSFVHEATLEMERIWNRKKDNLKRERRRSLNAPPAREVSLCDAPAPVSSGSHNHSVDLIRPLTFMEKSKLRADIVRIPPDQYVKIASITGTQAVPQTESCEGRVVEIDIELLPPETLRRLQQFVASVLPKTTSRSKSNGHGSHPPSRNMSSSMTSVATAVISSESDSDSSSSSGLDSESSDDDEVLLPHDIPVLTSQQSLEQDTTNDVNKPVDIVNSDAWRDLSLGPSSTNDSAAVADDSGQKDPLWSDYQTMNAEAQQREKDRLAQEEARAKEFERIAQERVASDEKARLEREESERKRAREAAQREEDRALAISKERERARMALEHDEEMEDQSDMGFLSTIFRS</sequence>
<feature type="region of interest" description="Disordered" evidence="5">
    <location>
        <begin position="53"/>
        <end position="86"/>
    </location>
</feature>
<feature type="compositionally biased region" description="Polar residues" evidence="5">
    <location>
        <begin position="393"/>
        <end position="425"/>
    </location>
</feature>
<dbReference type="AlphaFoldDB" id="A0A0H5R6B9"/>
<evidence type="ECO:0000313" key="8">
    <source>
        <dbReference type="EMBL" id="CRZ09287.1"/>
    </source>
</evidence>
<dbReference type="SUPFAM" id="SSF47370">
    <property type="entry name" value="Bromodomain"/>
    <property type="match status" value="1"/>
</dbReference>
<organism evidence="8">
    <name type="scientific">Spongospora subterranea</name>
    <dbReference type="NCBI Taxonomy" id="70186"/>
    <lineage>
        <taxon>Eukaryota</taxon>
        <taxon>Sar</taxon>
        <taxon>Rhizaria</taxon>
        <taxon>Endomyxa</taxon>
        <taxon>Phytomyxea</taxon>
        <taxon>Plasmodiophorida</taxon>
        <taxon>Plasmodiophoridae</taxon>
        <taxon>Spongospora</taxon>
    </lineage>
</organism>
<evidence type="ECO:0000256" key="2">
    <source>
        <dbReference type="ARBA" id="ARBA00023117"/>
    </source>
</evidence>
<evidence type="ECO:0000259" key="7">
    <source>
        <dbReference type="PROSITE" id="PS51525"/>
    </source>
</evidence>
<dbReference type="SMART" id="SM00297">
    <property type="entry name" value="BROMO"/>
    <property type="match status" value="1"/>
</dbReference>
<keyword evidence="3" id="KW-0804">Transcription</keyword>
<accession>A0A0H5R6B9</accession>
<dbReference type="PRINTS" id="PR00503">
    <property type="entry name" value="BROMODOMAIN"/>
</dbReference>
<dbReference type="CDD" id="cd04369">
    <property type="entry name" value="Bromodomain"/>
    <property type="match status" value="1"/>
</dbReference>
<feature type="region of interest" description="Disordered" evidence="5">
    <location>
        <begin position="547"/>
        <end position="611"/>
    </location>
</feature>
<evidence type="ECO:0000256" key="3">
    <source>
        <dbReference type="ARBA" id="ARBA00023163"/>
    </source>
</evidence>
<feature type="domain" description="NET" evidence="7">
    <location>
        <begin position="316"/>
        <end position="399"/>
    </location>
</feature>
<feature type="compositionally biased region" description="Basic and acidic residues" evidence="5">
    <location>
        <begin position="53"/>
        <end position="67"/>
    </location>
</feature>
<dbReference type="InterPro" id="IPR001487">
    <property type="entry name" value="Bromodomain"/>
</dbReference>
<dbReference type="Gene3D" id="1.20.1270.220">
    <property type="match status" value="1"/>
</dbReference>
<feature type="region of interest" description="Disordered" evidence="5">
    <location>
        <begin position="144"/>
        <end position="170"/>
    </location>
</feature>
<dbReference type="InterPro" id="IPR027353">
    <property type="entry name" value="NET_dom"/>
</dbReference>
<reference evidence="8" key="1">
    <citation type="submission" date="2015-04" db="EMBL/GenBank/DDBJ databases">
        <title>The genome sequence of the plant pathogenic Rhizarian Plasmodiophora brassicae reveals insights in its biotrophic life cycle and the origin of chitin synthesis.</title>
        <authorList>
            <person name="Schwelm A."/>
            <person name="Fogelqvist J."/>
            <person name="Knaust A."/>
            <person name="Julke S."/>
            <person name="Lilja T."/>
            <person name="Dhandapani V."/>
            <person name="Bonilla-Rosso G."/>
            <person name="Karlsson M."/>
            <person name="Shevchenko A."/>
            <person name="Choi S.R."/>
            <person name="Kim H.G."/>
            <person name="Park J.Y."/>
            <person name="Lim Y.P."/>
            <person name="Ludwig-Muller J."/>
            <person name="Dixelius C."/>
        </authorList>
    </citation>
    <scope>NUCLEOTIDE SEQUENCE</scope>
    <source>
        <tissue evidence="8">Potato root galls</tissue>
    </source>
</reference>
<evidence type="ECO:0008006" key="9">
    <source>
        <dbReference type="Google" id="ProtNLM"/>
    </source>
</evidence>
<dbReference type="PROSITE" id="PS51525">
    <property type="entry name" value="NET"/>
    <property type="match status" value="1"/>
</dbReference>
<dbReference type="PANTHER" id="PTHR45926">
    <property type="entry name" value="OSJNBA0053K19.4 PROTEIN"/>
    <property type="match status" value="1"/>
</dbReference>
<dbReference type="InterPro" id="IPR038336">
    <property type="entry name" value="NET_sf"/>
</dbReference>
<dbReference type="InterPro" id="IPR036427">
    <property type="entry name" value="Bromodomain-like_sf"/>
</dbReference>
<evidence type="ECO:0000256" key="1">
    <source>
        <dbReference type="ARBA" id="ARBA00023015"/>
    </source>
</evidence>
<name>A0A0H5R6B9_9EUKA</name>
<dbReference type="Gene3D" id="1.20.920.10">
    <property type="entry name" value="Bromodomain-like"/>
    <property type="match status" value="1"/>
</dbReference>
<evidence type="ECO:0000256" key="4">
    <source>
        <dbReference type="PROSITE-ProRule" id="PRU00035"/>
    </source>
</evidence>
<keyword evidence="2 4" id="KW-0103">Bromodomain</keyword>
<feature type="region of interest" description="Disordered" evidence="5">
    <location>
        <begin position="392"/>
        <end position="448"/>
    </location>
</feature>
<feature type="compositionally biased region" description="Low complexity" evidence="5">
    <location>
        <begin position="426"/>
        <end position="441"/>
    </location>
</feature>
<evidence type="ECO:0000259" key="6">
    <source>
        <dbReference type="PROSITE" id="PS50014"/>
    </source>
</evidence>
<proteinExistence type="predicted"/>
<dbReference type="Pfam" id="PF00439">
    <property type="entry name" value="Bromodomain"/>
    <property type="match status" value="1"/>
</dbReference>
<protein>
    <recommendedName>
        <fullName evidence="9">Bromo domain-containing protein</fullName>
    </recommendedName>
</protein>
<dbReference type="EMBL" id="HACM01008845">
    <property type="protein sequence ID" value="CRZ09287.1"/>
    <property type="molecule type" value="Transcribed_RNA"/>
</dbReference>
<evidence type="ECO:0000256" key="5">
    <source>
        <dbReference type="SAM" id="MobiDB-lite"/>
    </source>
</evidence>
<dbReference type="PROSITE" id="PS50014">
    <property type="entry name" value="BROMODOMAIN_2"/>
    <property type="match status" value="1"/>
</dbReference>
<feature type="domain" description="Bromo" evidence="6">
    <location>
        <begin position="197"/>
        <end position="269"/>
    </location>
</feature>
<dbReference type="Pfam" id="PF17035">
    <property type="entry name" value="BET"/>
    <property type="match status" value="1"/>
</dbReference>
<keyword evidence="1" id="KW-0805">Transcription regulation</keyword>